<organism evidence="2 3">
    <name type="scientific">Saccharopolyspora rosea</name>
    <dbReference type="NCBI Taxonomy" id="524884"/>
    <lineage>
        <taxon>Bacteria</taxon>
        <taxon>Bacillati</taxon>
        <taxon>Actinomycetota</taxon>
        <taxon>Actinomycetes</taxon>
        <taxon>Pseudonocardiales</taxon>
        <taxon>Pseudonocardiaceae</taxon>
        <taxon>Saccharopolyspora</taxon>
    </lineage>
</organism>
<evidence type="ECO:0000313" key="2">
    <source>
        <dbReference type="EMBL" id="MFD0923605.1"/>
    </source>
</evidence>
<protein>
    <submittedName>
        <fullName evidence="2">ComF family protein</fullName>
    </submittedName>
</protein>
<dbReference type="InterPro" id="IPR000836">
    <property type="entry name" value="PRTase_dom"/>
</dbReference>
<dbReference type="SUPFAM" id="SSF53271">
    <property type="entry name" value="PRTase-like"/>
    <property type="match status" value="1"/>
</dbReference>
<name>A0ABW3FZN4_9PSEU</name>
<evidence type="ECO:0000256" key="1">
    <source>
        <dbReference type="ARBA" id="ARBA00008007"/>
    </source>
</evidence>
<dbReference type="Gene3D" id="3.40.50.2020">
    <property type="match status" value="1"/>
</dbReference>
<keyword evidence="3" id="KW-1185">Reference proteome</keyword>
<dbReference type="EMBL" id="JBHTIW010000037">
    <property type="protein sequence ID" value="MFD0923605.1"/>
    <property type="molecule type" value="Genomic_DNA"/>
</dbReference>
<reference evidence="3" key="1">
    <citation type="journal article" date="2019" name="Int. J. Syst. Evol. Microbiol.">
        <title>The Global Catalogue of Microorganisms (GCM) 10K type strain sequencing project: providing services to taxonomists for standard genome sequencing and annotation.</title>
        <authorList>
            <consortium name="The Broad Institute Genomics Platform"/>
            <consortium name="The Broad Institute Genome Sequencing Center for Infectious Disease"/>
            <person name="Wu L."/>
            <person name="Ma J."/>
        </authorList>
    </citation>
    <scope>NUCLEOTIDE SEQUENCE [LARGE SCALE GENOMIC DNA]</scope>
    <source>
        <strain evidence="3">CCUG 56401</strain>
    </source>
</reference>
<dbReference type="CDD" id="cd06223">
    <property type="entry name" value="PRTases_typeI"/>
    <property type="match status" value="1"/>
</dbReference>
<proteinExistence type="inferred from homology"/>
<comment type="caution">
    <text evidence="2">The sequence shown here is derived from an EMBL/GenBank/DDBJ whole genome shotgun (WGS) entry which is preliminary data.</text>
</comment>
<accession>A0ABW3FZN4</accession>
<dbReference type="Proteomes" id="UP001597018">
    <property type="component" value="Unassembled WGS sequence"/>
</dbReference>
<gene>
    <name evidence="2" type="ORF">ACFQ16_28005</name>
</gene>
<comment type="similarity">
    <text evidence="1">Belongs to the ComF/GntX family.</text>
</comment>
<dbReference type="InterPro" id="IPR051910">
    <property type="entry name" value="ComF/GntX_DNA_util-trans"/>
</dbReference>
<evidence type="ECO:0000313" key="3">
    <source>
        <dbReference type="Proteomes" id="UP001597018"/>
    </source>
</evidence>
<dbReference type="InterPro" id="IPR029057">
    <property type="entry name" value="PRTase-like"/>
</dbReference>
<dbReference type="PANTHER" id="PTHR47505">
    <property type="entry name" value="DNA UTILIZATION PROTEIN YHGH"/>
    <property type="match status" value="1"/>
</dbReference>
<dbReference type="RefSeq" id="WP_263249355.1">
    <property type="nucleotide sequence ID" value="NZ_BAABLT010000047.1"/>
</dbReference>
<sequence>MRISWLNEAVSGLVDLLFPLQCAGCGAPGTQWCSGCARELGGLRRVHRPLSAGGPPMYALGRYRGAARRAVLAYKEAGQRHLAEPFGHHLATAVVALAGEIGMERACCLVPAPSRRIAARRRGGAHMTRVAHRAAGRLAGAGWSARVADCLVTESGAVDSAELAPAERMGNLSGRVRARPADLPPTDPPVLLLDDVITSGATAAVCARVLADVGIGVAAVLSLTATAG</sequence>
<dbReference type="PANTHER" id="PTHR47505:SF1">
    <property type="entry name" value="DNA UTILIZATION PROTEIN YHGH"/>
    <property type="match status" value="1"/>
</dbReference>